<reference evidence="5" key="2">
    <citation type="submission" date="2020-09" db="EMBL/GenBank/DDBJ databases">
        <authorList>
            <person name="Sun Q."/>
            <person name="Kim S."/>
        </authorList>
    </citation>
    <scope>NUCLEOTIDE SEQUENCE</scope>
    <source>
        <strain evidence="5">KCTC 42650</strain>
    </source>
</reference>
<sequence>MIEFWHNPRCSKSRQGLALLEEKGAALRVRRYLDEPPSRAELTAAWEALGRPPVAEMMRTKDAAFKEAGLDGKDDAALLDAMAANPALIERPLAIRDGRAVIGRPPERLLDLL</sequence>
<organism evidence="5 6">
    <name type="scientific">Seohaeicola zhoushanensis</name>
    <dbReference type="NCBI Taxonomy" id="1569283"/>
    <lineage>
        <taxon>Bacteria</taxon>
        <taxon>Pseudomonadati</taxon>
        <taxon>Pseudomonadota</taxon>
        <taxon>Alphaproteobacteria</taxon>
        <taxon>Rhodobacterales</taxon>
        <taxon>Roseobacteraceae</taxon>
        <taxon>Seohaeicola</taxon>
    </lineage>
</organism>
<proteinExistence type="inferred from homology"/>
<evidence type="ECO:0000256" key="4">
    <source>
        <dbReference type="RuleBase" id="RU362029"/>
    </source>
</evidence>
<comment type="catalytic activity">
    <reaction evidence="4">
        <text>[glutaredoxin]-dithiol + arsenate + glutathione + H(+) = glutathionyl-S-S-[glutaredoxin] + arsenite + H2O</text>
        <dbReference type="Rhea" id="RHEA:22016"/>
        <dbReference type="Rhea" id="RHEA-COMP:10729"/>
        <dbReference type="Rhea" id="RHEA-COMP:17668"/>
        <dbReference type="ChEBI" id="CHEBI:15377"/>
        <dbReference type="ChEBI" id="CHEBI:15378"/>
        <dbReference type="ChEBI" id="CHEBI:29242"/>
        <dbReference type="ChEBI" id="CHEBI:29950"/>
        <dbReference type="ChEBI" id="CHEBI:48597"/>
        <dbReference type="ChEBI" id="CHEBI:57925"/>
        <dbReference type="ChEBI" id="CHEBI:146199"/>
        <dbReference type="EC" id="1.20.4.1"/>
    </reaction>
</comment>
<name>A0A8J3H2B3_9RHOB</name>
<evidence type="ECO:0000256" key="2">
    <source>
        <dbReference type="ARBA" id="ARBA00023002"/>
    </source>
</evidence>
<dbReference type="GO" id="GO:0008794">
    <property type="term" value="F:arsenate reductase (glutaredoxin) activity"/>
    <property type="evidence" value="ECO:0007669"/>
    <property type="project" value="UniProtKB-UniRule"/>
</dbReference>
<keyword evidence="6" id="KW-1185">Reference proteome</keyword>
<dbReference type="Gene3D" id="3.40.30.10">
    <property type="entry name" value="Glutaredoxin"/>
    <property type="match status" value="1"/>
</dbReference>
<dbReference type="PROSITE" id="PS51353">
    <property type="entry name" value="ARSC"/>
    <property type="match status" value="1"/>
</dbReference>
<evidence type="ECO:0000313" key="6">
    <source>
        <dbReference type="Proteomes" id="UP000626220"/>
    </source>
</evidence>
<dbReference type="PANTHER" id="PTHR30041:SF4">
    <property type="entry name" value="ARSENATE REDUCTASE"/>
    <property type="match status" value="1"/>
</dbReference>
<comment type="caution">
    <text evidence="5">The sequence shown here is derived from an EMBL/GenBank/DDBJ whole genome shotgun (WGS) entry which is preliminary data.</text>
</comment>
<reference evidence="5" key="1">
    <citation type="journal article" date="2014" name="Int. J. Syst. Evol. Microbiol.">
        <title>Complete genome sequence of Corynebacterium casei LMG S-19264T (=DSM 44701T), isolated from a smear-ripened cheese.</title>
        <authorList>
            <consortium name="US DOE Joint Genome Institute (JGI-PGF)"/>
            <person name="Walter F."/>
            <person name="Albersmeier A."/>
            <person name="Kalinowski J."/>
            <person name="Ruckert C."/>
        </authorList>
    </citation>
    <scope>NUCLEOTIDE SEQUENCE</scope>
    <source>
        <strain evidence="5">KCTC 42650</strain>
    </source>
</reference>
<dbReference type="AlphaFoldDB" id="A0A8J3H2B3"/>
<dbReference type="Proteomes" id="UP000626220">
    <property type="component" value="Unassembled WGS sequence"/>
</dbReference>
<dbReference type="PANTHER" id="PTHR30041">
    <property type="entry name" value="ARSENATE REDUCTASE"/>
    <property type="match status" value="1"/>
</dbReference>
<dbReference type="RefSeq" id="WP_189682136.1">
    <property type="nucleotide sequence ID" value="NZ_BNCJ01000018.1"/>
</dbReference>
<comment type="similarity">
    <text evidence="1 3 4">Belongs to the ArsC family.</text>
</comment>
<keyword evidence="2 4" id="KW-0560">Oxidoreductase</keyword>
<evidence type="ECO:0000313" key="5">
    <source>
        <dbReference type="EMBL" id="GHF66750.1"/>
    </source>
</evidence>
<dbReference type="Pfam" id="PF03960">
    <property type="entry name" value="ArsC"/>
    <property type="match status" value="1"/>
</dbReference>
<dbReference type="NCBIfam" id="TIGR00014">
    <property type="entry name" value="arsC"/>
    <property type="match status" value="1"/>
</dbReference>
<dbReference type="InterPro" id="IPR006660">
    <property type="entry name" value="Arsenate_reductase-like"/>
</dbReference>
<evidence type="ECO:0000256" key="3">
    <source>
        <dbReference type="PROSITE-ProRule" id="PRU01282"/>
    </source>
</evidence>
<dbReference type="InterPro" id="IPR036249">
    <property type="entry name" value="Thioredoxin-like_sf"/>
</dbReference>
<dbReference type="EC" id="1.20.4.1" evidence="4"/>
<accession>A0A8J3H2B3</accession>
<protein>
    <recommendedName>
        <fullName evidence="4">Arsenate reductase</fullName>
        <ecNumber evidence="4">1.20.4.1</ecNumber>
    </recommendedName>
</protein>
<dbReference type="EMBL" id="BNCJ01000018">
    <property type="protein sequence ID" value="GHF66750.1"/>
    <property type="molecule type" value="Genomic_DNA"/>
</dbReference>
<evidence type="ECO:0000256" key="1">
    <source>
        <dbReference type="ARBA" id="ARBA00007198"/>
    </source>
</evidence>
<gene>
    <name evidence="5" type="ORF">GCM10017056_42490</name>
</gene>
<dbReference type="InterPro" id="IPR006659">
    <property type="entry name" value="Arsenate_reductase"/>
</dbReference>
<dbReference type="SUPFAM" id="SSF52833">
    <property type="entry name" value="Thioredoxin-like"/>
    <property type="match status" value="1"/>
</dbReference>